<organism evidence="1">
    <name type="scientific">marine sediment metagenome</name>
    <dbReference type="NCBI Taxonomy" id="412755"/>
    <lineage>
        <taxon>unclassified sequences</taxon>
        <taxon>metagenomes</taxon>
        <taxon>ecological metagenomes</taxon>
    </lineage>
</organism>
<gene>
    <name evidence="1" type="ORF">LCGC14_0893490</name>
</gene>
<dbReference type="AlphaFoldDB" id="A0A0F9NYH4"/>
<accession>A0A0F9NYH4</accession>
<name>A0A0F9NYH4_9ZZZZ</name>
<proteinExistence type="predicted"/>
<comment type="caution">
    <text evidence="1">The sequence shown here is derived from an EMBL/GenBank/DDBJ whole genome shotgun (WGS) entry which is preliminary data.</text>
</comment>
<protein>
    <submittedName>
        <fullName evidence="1">Uncharacterized protein</fullName>
    </submittedName>
</protein>
<sequence length="65" mass="7543">MVATNEEDGEFTSISISKTNLEKCNKLKRKLEDHHGKNLRMNYLISNLIHNFLISKNIDLDVIEI</sequence>
<reference evidence="1" key="1">
    <citation type="journal article" date="2015" name="Nature">
        <title>Complex archaea that bridge the gap between prokaryotes and eukaryotes.</title>
        <authorList>
            <person name="Spang A."/>
            <person name="Saw J.H."/>
            <person name="Jorgensen S.L."/>
            <person name="Zaremba-Niedzwiedzka K."/>
            <person name="Martijn J."/>
            <person name="Lind A.E."/>
            <person name="van Eijk R."/>
            <person name="Schleper C."/>
            <person name="Guy L."/>
            <person name="Ettema T.J."/>
        </authorList>
    </citation>
    <scope>NUCLEOTIDE SEQUENCE</scope>
</reference>
<evidence type="ECO:0000313" key="1">
    <source>
        <dbReference type="EMBL" id="KKN24560.1"/>
    </source>
</evidence>
<dbReference type="EMBL" id="LAZR01002873">
    <property type="protein sequence ID" value="KKN24560.1"/>
    <property type="molecule type" value="Genomic_DNA"/>
</dbReference>